<dbReference type="Gene3D" id="1.10.510.10">
    <property type="entry name" value="Transferase(Phosphotransferase) domain 1"/>
    <property type="match status" value="1"/>
</dbReference>
<dbReference type="EMBL" id="RIBY02002389">
    <property type="protein sequence ID" value="KAH9817382.1"/>
    <property type="molecule type" value="Genomic_DNA"/>
</dbReference>
<dbReference type="PROSITE" id="PS50011">
    <property type="entry name" value="PROTEIN_KINASE_DOM"/>
    <property type="match status" value="1"/>
</dbReference>
<evidence type="ECO:0000259" key="1">
    <source>
        <dbReference type="PROSITE" id="PS50011"/>
    </source>
</evidence>
<keyword evidence="2" id="KW-0808">Transferase</keyword>
<keyword evidence="2" id="KW-0418">Kinase</keyword>
<keyword evidence="3" id="KW-1185">Reference proteome</keyword>
<dbReference type="OrthoDB" id="10348045at2759"/>
<protein>
    <submittedName>
        <fullName evidence="2">Serine/threonine protein kinase</fullName>
    </submittedName>
</protein>
<keyword evidence="2" id="KW-0723">Serine/threonine-protein kinase</keyword>
<proteinExistence type="predicted"/>
<sequence length="314" mass="35063">MSSREHYQQTYYELGELAEGGNSTTYLAVSKRAVEEVRAQQGTKQQLEAMIRQKIVVIKVPRAGTGSLAQACDDLRMEIRVLTSRSTKGYHGIVEAIEHHDDEERDIVWLAMPYILGGAVGNIRTHHPQALSQKLIWHIMCQVLETLRYMAFGPRATSDIPSTDGWAPLSHGDMHDYNVLLKPRDSSTLPDTVMIDFGCSEPAVDEYGTYGPVLKDLTMLGDFLTDLIDYSKSPDLANYSDDTQLRRFVEDLWDPETSETNPDPSSEELKAVFDELISSASAARSNANLPDACLTDEMFDDVRFTVNVDGLLPN</sequence>
<reference evidence="2 3" key="2">
    <citation type="journal article" date="2021" name="Curr. Genet.">
        <title>Genetic response to nitrogen starvation in the aggressive Eucalyptus foliar pathogen Teratosphaeria destructans.</title>
        <authorList>
            <person name="Havenga M."/>
            <person name="Wingfield B.D."/>
            <person name="Wingfield M.J."/>
            <person name="Dreyer L.L."/>
            <person name="Roets F."/>
            <person name="Aylward J."/>
        </authorList>
    </citation>
    <scope>NUCLEOTIDE SEQUENCE [LARGE SCALE GENOMIC DNA]</scope>
    <source>
        <strain evidence="2">CMW44962</strain>
    </source>
</reference>
<accession>A0A9W7SJP4</accession>
<dbReference type="GO" id="GO:0005524">
    <property type="term" value="F:ATP binding"/>
    <property type="evidence" value="ECO:0007669"/>
    <property type="project" value="InterPro"/>
</dbReference>
<dbReference type="Proteomes" id="UP001138500">
    <property type="component" value="Unassembled WGS sequence"/>
</dbReference>
<evidence type="ECO:0000313" key="3">
    <source>
        <dbReference type="Proteomes" id="UP001138500"/>
    </source>
</evidence>
<reference evidence="2 3" key="1">
    <citation type="journal article" date="2018" name="IMA Fungus">
        <title>IMA Genome-F 10: Nine draft genome sequences of Claviceps purpurea s.lat., including C. arundinis, C. humidiphila, and C. cf. spartinae, pseudomolecules for the pitch canker pathogen Fusarium circinatum, draft genome of Davidsoniella eucalypti, Grosmannia galeiformis, Quambalaria eucalypti, and Teratosphaeria destructans.</title>
        <authorList>
            <person name="Wingfield B.D."/>
            <person name="Liu M."/>
            <person name="Nguyen H.D."/>
            <person name="Lane F.A."/>
            <person name="Morgan S.W."/>
            <person name="De Vos L."/>
            <person name="Wilken P.M."/>
            <person name="Duong T.A."/>
            <person name="Aylward J."/>
            <person name="Coetzee M.P."/>
            <person name="Dadej K."/>
            <person name="De Beer Z.W."/>
            <person name="Findlay W."/>
            <person name="Havenga M."/>
            <person name="Kolarik M."/>
            <person name="Menzies J.G."/>
            <person name="Naidoo K."/>
            <person name="Pochopski O."/>
            <person name="Shoukouhi P."/>
            <person name="Santana Q.C."/>
            <person name="Seifert K.A."/>
            <person name="Soal N."/>
            <person name="Steenkamp E.T."/>
            <person name="Tatham C.T."/>
            <person name="van der Nest M.A."/>
            <person name="Wingfield M.J."/>
        </authorList>
    </citation>
    <scope>NUCLEOTIDE SEQUENCE [LARGE SCALE GENOMIC DNA]</scope>
    <source>
        <strain evidence="2">CMW44962</strain>
    </source>
</reference>
<dbReference type="SMART" id="SM00220">
    <property type="entry name" value="S_TKc"/>
    <property type="match status" value="1"/>
</dbReference>
<name>A0A9W7SJP4_9PEZI</name>
<evidence type="ECO:0000313" key="2">
    <source>
        <dbReference type="EMBL" id="KAH9817382.1"/>
    </source>
</evidence>
<dbReference type="SUPFAM" id="SSF56112">
    <property type="entry name" value="Protein kinase-like (PK-like)"/>
    <property type="match status" value="1"/>
</dbReference>
<dbReference type="AlphaFoldDB" id="A0A9W7SJP4"/>
<comment type="caution">
    <text evidence="2">The sequence shown here is derived from an EMBL/GenBank/DDBJ whole genome shotgun (WGS) entry which is preliminary data.</text>
</comment>
<organism evidence="2 3">
    <name type="scientific">Teratosphaeria destructans</name>
    <dbReference type="NCBI Taxonomy" id="418781"/>
    <lineage>
        <taxon>Eukaryota</taxon>
        <taxon>Fungi</taxon>
        <taxon>Dikarya</taxon>
        <taxon>Ascomycota</taxon>
        <taxon>Pezizomycotina</taxon>
        <taxon>Dothideomycetes</taxon>
        <taxon>Dothideomycetidae</taxon>
        <taxon>Mycosphaerellales</taxon>
        <taxon>Teratosphaeriaceae</taxon>
        <taxon>Teratosphaeria</taxon>
    </lineage>
</organism>
<dbReference type="InterPro" id="IPR000719">
    <property type="entry name" value="Prot_kinase_dom"/>
</dbReference>
<feature type="domain" description="Protein kinase" evidence="1">
    <location>
        <begin position="11"/>
        <end position="314"/>
    </location>
</feature>
<dbReference type="InterPro" id="IPR011009">
    <property type="entry name" value="Kinase-like_dom_sf"/>
</dbReference>
<dbReference type="GO" id="GO:0004674">
    <property type="term" value="F:protein serine/threonine kinase activity"/>
    <property type="evidence" value="ECO:0007669"/>
    <property type="project" value="UniProtKB-KW"/>
</dbReference>
<gene>
    <name evidence="2" type="ORF">Tdes44962_MAKER05506</name>
</gene>